<dbReference type="EMBL" id="GBXM01067584">
    <property type="protein sequence ID" value="JAH40993.1"/>
    <property type="molecule type" value="Transcribed_RNA"/>
</dbReference>
<reference evidence="1" key="2">
    <citation type="journal article" date="2015" name="Fish Shellfish Immunol.">
        <title>Early steps in the European eel (Anguilla anguilla)-Vibrio vulnificus interaction in the gills: Role of the RtxA13 toxin.</title>
        <authorList>
            <person name="Callol A."/>
            <person name="Pajuelo D."/>
            <person name="Ebbesson L."/>
            <person name="Teles M."/>
            <person name="MacKenzie S."/>
            <person name="Amaro C."/>
        </authorList>
    </citation>
    <scope>NUCLEOTIDE SEQUENCE</scope>
</reference>
<proteinExistence type="predicted"/>
<organism evidence="1">
    <name type="scientific">Anguilla anguilla</name>
    <name type="common">European freshwater eel</name>
    <name type="synonym">Muraena anguilla</name>
    <dbReference type="NCBI Taxonomy" id="7936"/>
    <lineage>
        <taxon>Eukaryota</taxon>
        <taxon>Metazoa</taxon>
        <taxon>Chordata</taxon>
        <taxon>Craniata</taxon>
        <taxon>Vertebrata</taxon>
        <taxon>Euteleostomi</taxon>
        <taxon>Actinopterygii</taxon>
        <taxon>Neopterygii</taxon>
        <taxon>Teleostei</taxon>
        <taxon>Anguilliformes</taxon>
        <taxon>Anguillidae</taxon>
        <taxon>Anguilla</taxon>
    </lineage>
</organism>
<protein>
    <submittedName>
        <fullName evidence="1">Uncharacterized protein</fullName>
    </submittedName>
</protein>
<evidence type="ECO:0000313" key="1">
    <source>
        <dbReference type="EMBL" id="JAH40993.1"/>
    </source>
</evidence>
<dbReference type="AlphaFoldDB" id="A0A0E9SKG1"/>
<sequence>MLLSESNVGIGKHSGCLIVCYVNGICLAVSRGNTTNI</sequence>
<name>A0A0E9SKG1_ANGAN</name>
<reference evidence="1" key="1">
    <citation type="submission" date="2014-11" db="EMBL/GenBank/DDBJ databases">
        <authorList>
            <person name="Amaro Gonzalez C."/>
        </authorList>
    </citation>
    <scope>NUCLEOTIDE SEQUENCE</scope>
</reference>
<accession>A0A0E9SKG1</accession>